<evidence type="ECO:0000313" key="2">
    <source>
        <dbReference type="EMBL" id="NDY93842.1"/>
    </source>
</evidence>
<dbReference type="AlphaFoldDB" id="A0A7C9TN40"/>
<protein>
    <submittedName>
        <fullName evidence="2">PepSY domain-containing protein</fullName>
    </submittedName>
</protein>
<gene>
    <name evidence="2" type="ORF">G3A44_21865</name>
</gene>
<dbReference type="EMBL" id="JAAGOH010000050">
    <property type="protein sequence ID" value="NDY93842.1"/>
    <property type="molecule type" value="Genomic_DNA"/>
</dbReference>
<evidence type="ECO:0000313" key="3">
    <source>
        <dbReference type="Proteomes" id="UP000484255"/>
    </source>
</evidence>
<feature type="transmembrane region" description="Helical" evidence="1">
    <location>
        <begin position="149"/>
        <end position="172"/>
    </location>
</feature>
<dbReference type="InterPro" id="IPR005625">
    <property type="entry name" value="PepSY-ass_TM"/>
</dbReference>
<dbReference type="Proteomes" id="UP000484255">
    <property type="component" value="Unassembled WGS sequence"/>
</dbReference>
<proteinExistence type="predicted"/>
<comment type="caution">
    <text evidence="2">The sequence shown here is derived from an EMBL/GenBank/DDBJ whole genome shotgun (WGS) entry which is preliminary data.</text>
</comment>
<feature type="transmembrane region" description="Helical" evidence="1">
    <location>
        <begin position="344"/>
        <end position="364"/>
    </location>
</feature>
<keyword evidence="1" id="KW-0472">Membrane</keyword>
<feature type="transmembrane region" description="Helical" evidence="1">
    <location>
        <begin position="201"/>
        <end position="222"/>
    </location>
</feature>
<dbReference type="Pfam" id="PF03929">
    <property type="entry name" value="PepSY_TM"/>
    <property type="match status" value="1"/>
</dbReference>
<keyword evidence="3" id="KW-1185">Reference proteome</keyword>
<dbReference type="PANTHER" id="PTHR34219">
    <property type="entry name" value="IRON-REGULATED INNER MEMBRANE PROTEIN-RELATED"/>
    <property type="match status" value="1"/>
</dbReference>
<accession>A0A7C9TN40</accession>
<organism evidence="2 3">
    <name type="scientific">Ideonella livida</name>
    <dbReference type="NCBI Taxonomy" id="2707176"/>
    <lineage>
        <taxon>Bacteria</taxon>
        <taxon>Pseudomonadati</taxon>
        <taxon>Pseudomonadota</taxon>
        <taxon>Betaproteobacteria</taxon>
        <taxon>Burkholderiales</taxon>
        <taxon>Sphaerotilaceae</taxon>
        <taxon>Ideonella</taxon>
    </lineage>
</organism>
<dbReference type="RefSeq" id="WP_163459869.1">
    <property type="nucleotide sequence ID" value="NZ_JAAGOH010000050.1"/>
</dbReference>
<evidence type="ECO:0000256" key="1">
    <source>
        <dbReference type="SAM" id="Phobius"/>
    </source>
</evidence>
<sequence length="387" mass="42976">MSRTPARRLWLRLHRWLGLGVGAWLLLLGLTGSWLVFYPTLDAWLDPAQRQAVGRNAPITAWEPVLQALKAAEPQRPRGWRIELPPDGRGLITARYLRPEEQPPGTFFAPLLVTVDPATGQAVARHTWGGTVGTWLYNLHFSLLAGEPGVWWVGWAGVLMSVSLLSGLVLWWPRSPGQWRQAWTRKLGAARPRRTWDWHRLTGLYASPLLLVLALTGTLLAWPQYLDPLVARLGPAPALPKPRSELPAPGTPPLTLDLALATVQQAFPQAHIRWVDTPDGPQGVFRFRLALPGDPSERFAHSLVWVDAWRPQVLAAVTLDEWPAAATAQGWLHALHNGEAGGLAGRWAVLALGLLPTVLAWTGLRRWRDRRRGEREAAARRTAGLRS</sequence>
<keyword evidence="1" id="KW-1133">Transmembrane helix</keyword>
<keyword evidence="1" id="KW-0812">Transmembrane</keyword>
<dbReference type="PANTHER" id="PTHR34219:SF3">
    <property type="entry name" value="BLL7967 PROTEIN"/>
    <property type="match status" value="1"/>
</dbReference>
<reference evidence="2 3" key="1">
    <citation type="submission" date="2020-02" db="EMBL/GenBank/DDBJ databases">
        <title>Ideonella bacterium strain TBM-1.</title>
        <authorList>
            <person name="Chen W.-M."/>
        </authorList>
    </citation>
    <scope>NUCLEOTIDE SEQUENCE [LARGE SCALE GENOMIC DNA]</scope>
    <source>
        <strain evidence="2 3">TBM-1</strain>
    </source>
</reference>
<name>A0A7C9TN40_9BURK</name>
<feature type="transmembrane region" description="Helical" evidence="1">
    <location>
        <begin position="16"/>
        <end position="37"/>
    </location>
</feature>